<evidence type="ECO:0000256" key="5">
    <source>
        <dbReference type="ARBA" id="ARBA00023136"/>
    </source>
</evidence>
<feature type="transmembrane region" description="Helical" evidence="6">
    <location>
        <begin position="200"/>
        <end position="221"/>
    </location>
</feature>
<feature type="transmembrane region" description="Helical" evidence="6">
    <location>
        <begin position="101"/>
        <end position="125"/>
    </location>
</feature>
<proteinExistence type="predicted"/>
<feature type="transmembrane region" description="Helical" evidence="6">
    <location>
        <begin position="132"/>
        <end position="153"/>
    </location>
</feature>
<evidence type="ECO:0000256" key="6">
    <source>
        <dbReference type="SAM" id="Phobius"/>
    </source>
</evidence>
<protein>
    <submittedName>
        <fullName evidence="7">Possible membrane protein</fullName>
    </submittedName>
</protein>
<keyword evidence="4 6" id="KW-1133">Transmembrane helix</keyword>
<keyword evidence="8" id="KW-1185">Reference proteome</keyword>
<evidence type="ECO:0000313" key="8">
    <source>
        <dbReference type="Proteomes" id="UP000196320"/>
    </source>
</evidence>
<sequence length="395" mass="40686">MLATAVAGILGYAVQVLAPALLVDRGTYIAFSVLWSAVYLCGSAMSGVQQEISRAVHPALERIVDSPLRSFTWGAGIVAVLIGLLTGAGLALSVVPGDLMALSGAVGIALVGYLITTVLTGVLYGLALWRQVAALVILDATLRAAALTLAFAFQMPIEVLALVISFPFVLAPAAVWLIVRSRITGGHILDVSFMELVGNILRTVAAAACMGAMISGLPLLIGLTKGSSAEAVLGAVILAITLTRAPIVVPVIALQSFLISAIFRGRPHPAPRIVVRLLLLALVGIVVLAGLASLIGPWIIQLVSAGRFEVSPGMMAIIVLSGGLVAIMCISGPALIAARRHTANLIGWAVAAALTMLCLLFPLEILLKVSIAIVVPAIAGISVHLVSLLRRTGTA</sequence>
<dbReference type="PANTHER" id="PTHR30250">
    <property type="entry name" value="PST FAMILY PREDICTED COLANIC ACID TRANSPORTER"/>
    <property type="match status" value="1"/>
</dbReference>
<dbReference type="EMBL" id="FUKO01000019">
    <property type="protein sequence ID" value="SJN30550.1"/>
    <property type="molecule type" value="Genomic_DNA"/>
</dbReference>
<organism evidence="7 8">
    <name type="scientific">Microbacterium esteraromaticum</name>
    <dbReference type="NCBI Taxonomy" id="57043"/>
    <lineage>
        <taxon>Bacteria</taxon>
        <taxon>Bacillati</taxon>
        <taxon>Actinomycetota</taxon>
        <taxon>Actinomycetes</taxon>
        <taxon>Micrococcales</taxon>
        <taxon>Microbacteriaceae</taxon>
        <taxon>Microbacterium</taxon>
    </lineage>
</organism>
<evidence type="ECO:0000256" key="3">
    <source>
        <dbReference type="ARBA" id="ARBA00022692"/>
    </source>
</evidence>
<feature type="transmembrane region" description="Helical" evidence="6">
    <location>
        <begin position="233"/>
        <end position="263"/>
    </location>
</feature>
<feature type="transmembrane region" description="Helical" evidence="6">
    <location>
        <begin position="345"/>
        <end position="363"/>
    </location>
</feature>
<keyword evidence="2" id="KW-1003">Cell membrane</keyword>
<comment type="subcellular location">
    <subcellularLocation>
        <location evidence="1">Cell membrane</location>
        <topology evidence="1">Multi-pass membrane protein</topology>
    </subcellularLocation>
</comment>
<feature type="transmembrane region" description="Helical" evidence="6">
    <location>
        <begin position="159"/>
        <end position="179"/>
    </location>
</feature>
<dbReference type="Proteomes" id="UP000196320">
    <property type="component" value="Unassembled WGS sequence"/>
</dbReference>
<feature type="transmembrane region" description="Helical" evidence="6">
    <location>
        <begin position="70"/>
        <end position="95"/>
    </location>
</feature>
<dbReference type="GO" id="GO:0005886">
    <property type="term" value="C:plasma membrane"/>
    <property type="evidence" value="ECO:0007669"/>
    <property type="project" value="UniProtKB-SubCell"/>
</dbReference>
<feature type="transmembrane region" description="Helical" evidence="6">
    <location>
        <begin position="312"/>
        <end position="338"/>
    </location>
</feature>
<evidence type="ECO:0000313" key="7">
    <source>
        <dbReference type="EMBL" id="SJN30550.1"/>
    </source>
</evidence>
<reference evidence="7 8" key="1">
    <citation type="submission" date="2017-02" db="EMBL/GenBank/DDBJ databases">
        <authorList>
            <person name="Peterson S.W."/>
        </authorList>
    </citation>
    <scope>NUCLEOTIDE SEQUENCE [LARGE SCALE GENOMIC DNA]</scope>
    <source>
        <strain evidence="7 8">B Mb 05.01</strain>
    </source>
</reference>
<evidence type="ECO:0000256" key="4">
    <source>
        <dbReference type="ARBA" id="ARBA00022989"/>
    </source>
</evidence>
<gene>
    <name evidence="7" type="ORF">FM104_07025</name>
</gene>
<keyword evidence="3 6" id="KW-0812">Transmembrane</keyword>
<feature type="transmembrane region" description="Helical" evidence="6">
    <location>
        <begin position="29"/>
        <end position="49"/>
    </location>
</feature>
<keyword evidence="5 6" id="KW-0472">Membrane</keyword>
<dbReference type="InterPro" id="IPR050833">
    <property type="entry name" value="Poly_Biosynth_Transport"/>
</dbReference>
<evidence type="ECO:0000256" key="1">
    <source>
        <dbReference type="ARBA" id="ARBA00004651"/>
    </source>
</evidence>
<evidence type="ECO:0000256" key="2">
    <source>
        <dbReference type="ARBA" id="ARBA00022475"/>
    </source>
</evidence>
<name>A0A1R4JEL6_9MICO</name>
<dbReference type="PANTHER" id="PTHR30250:SF11">
    <property type="entry name" value="O-ANTIGEN TRANSPORTER-RELATED"/>
    <property type="match status" value="1"/>
</dbReference>
<feature type="transmembrane region" description="Helical" evidence="6">
    <location>
        <begin position="369"/>
        <end position="389"/>
    </location>
</feature>
<accession>A0A1R4JEL6</accession>
<dbReference type="AlphaFoldDB" id="A0A1R4JEL6"/>
<feature type="transmembrane region" description="Helical" evidence="6">
    <location>
        <begin position="275"/>
        <end position="300"/>
    </location>
</feature>